<dbReference type="PANTHER" id="PTHR24161:SF119">
    <property type="entry name" value="ANKYRIN REPEAT DOMAIN 44"/>
    <property type="match status" value="1"/>
</dbReference>
<dbReference type="InterPro" id="IPR002110">
    <property type="entry name" value="Ankyrin_rpt"/>
</dbReference>
<keyword evidence="1" id="KW-0677">Repeat</keyword>
<evidence type="ECO:0000256" key="3">
    <source>
        <dbReference type="PROSITE-ProRule" id="PRU00023"/>
    </source>
</evidence>
<dbReference type="AlphaFoldDB" id="A0A8H4X1T7"/>
<evidence type="ECO:0000313" key="6">
    <source>
        <dbReference type="Proteomes" id="UP000622797"/>
    </source>
</evidence>
<dbReference type="Proteomes" id="UP000622797">
    <property type="component" value="Unassembled WGS sequence"/>
</dbReference>
<feature type="compositionally biased region" description="Low complexity" evidence="4">
    <location>
        <begin position="585"/>
        <end position="599"/>
    </location>
</feature>
<dbReference type="SUPFAM" id="SSF48403">
    <property type="entry name" value="Ankyrin repeat"/>
    <property type="match status" value="1"/>
</dbReference>
<protein>
    <recommendedName>
        <fullName evidence="7">Ankyrin</fullName>
    </recommendedName>
</protein>
<evidence type="ECO:0000256" key="4">
    <source>
        <dbReference type="SAM" id="MobiDB-lite"/>
    </source>
</evidence>
<evidence type="ECO:0008006" key="7">
    <source>
        <dbReference type="Google" id="ProtNLM"/>
    </source>
</evidence>
<accession>A0A8H4X1T7</accession>
<proteinExistence type="predicted"/>
<name>A0A8H4X1T7_9HYPO</name>
<gene>
    <name evidence="5" type="ORF">FSARC_10886</name>
</gene>
<organism evidence="5 6">
    <name type="scientific">Fusarium sarcochroum</name>
    <dbReference type="NCBI Taxonomy" id="1208366"/>
    <lineage>
        <taxon>Eukaryota</taxon>
        <taxon>Fungi</taxon>
        <taxon>Dikarya</taxon>
        <taxon>Ascomycota</taxon>
        <taxon>Pezizomycotina</taxon>
        <taxon>Sordariomycetes</taxon>
        <taxon>Hypocreomycetidae</taxon>
        <taxon>Hypocreales</taxon>
        <taxon>Nectriaceae</taxon>
        <taxon>Fusarium</taxon>
        <taxon>Fusarium lateritium species complex</taxon>
    </lineage>
</organism>
<comment type="caution">
    <text evidence="5">The sequence shown here is derived from an EMBL/GenBank/DDBJ whole genome shotgun (WGS) entry which is preliminary data.</text>
</comment>
<keyword evidence="6" id="KW-1185">Reference proteome</keyword>
<dbReference type="EMBL" id="JABEXW010000676">
    <property type="protein sequence ID" value="KAF4958983.1"/>
    <property type="molecule type" value="Genomic_DNA"/>
</dbReference>
<sequence length="599" mass="66642">MSGLEAAGLALAATQICQSLANTLFSLIQEVRGASEDARKTQDSLARLHLRLDQVHRLFERNVPQDPLEKDYRDSIFGVLETINKDLVTLRDKLRLDKILGAQRSSKHATWAVVQRRFEGDDIKEIKVRLGRSEALLHSHFMMLSLFLCYKTQDDVAELSSTIRPVLALLLQNARATEQRQRSETVSLRFSRMFQQVSDDTDTDVDTVLGSESDRDYQGAFDTWQHQSEDMIESVKSLSSPEISRSNYVPSVMNQDFNDQVAPDVQDPVERHLSQTSQHSPLISTTDDAPDDTVGGYSRTWCIAQGYDVSKPGFRYDVGDDAAPGDLKGVSPIHHAIKMGEMSILKHMLSLPDCDMEVRLRSIDDDATPLLLACSQRKVEAVKLLLSKHAQIEATDCTGKTSLHLCQSSSSGGTEVARLLLEHENAECLDVEAKDKYSMTAAHIAARVGDSDMLDYLVGKMRADPNSQQLDGSTPLMVALKSNITTATKRKIIRVLVKHNANLAIVNNKQENAERVAKRYSERDVYKYLQAQISSDKGNSRRTSEQDTAGTCTGCAVHCPGTNEFKPMKLNSLFSQDSSREPRWSSSLRKYSSPSSGLT</sequence>
<dbReference type="PANTHER" id="PTHR24161">
    <property type="entry name" value="ANK_REP_REGION DOMAIN-CONTAINING PROTEIN-RELATED"/>
    <property type="match status" value="1"/>
</dbReference>
<feature type="region of interest" description="Disordered" evidence="4">
    <location>
        <begin position="575"/>
        <end position="599"/>
    </location>
</feature>
<feature type="repeat" description="ANK" evidence="3">
    <location>
        <begin position="365"/>
        <end position="397"/>
    </location>
</feature>
<dbReference type="InterPro" id="IPR036770">
    <property type="entry name" value="Ankyrin_rpt-contain_sf"/>
</dbReference>
<dbReference type="Pfam" id="PF12796">
    <property type="entry name" value="Ank_2"/>
    <property type="match status" value="2"/>
</dbReference>
<reference evidence="5" key="1">
    <citation type="journal article" date="2020" name="BMC Genomics">
        <title>Correction to: Identification and distribution of gene clusters required for synthesis of sphingolipid metabolism inhibitors in diverse species of the filamentous fungus Fusarium.</title>
        <authorList>
            <person name="Kim H.S."/>
            <person name="Lohmar J.M."/>
            <person name="Busman M."/>
            <person name="Brown D.W."/>
            <person name="Naumann T.A."/>
            <person name="Divon H.H."/>
            <person name="Lysoe E."/>
            <person name="Uhlig S."/>
            <person name="Proctor R.H."/>
        </authorList>
    </citation>
    <scope>NUCLEOTIDE SEQUENCE</scope>
    <source>
        <strain evidence="5">NRRL 20472</strain>
    </source>
</reference>
<evidence type="ECO:0000313" key="5">
    <source>
        <dbReference type="EMBL" id="KAF4958983.1"/>
    </source>
</evidence>
<evidence type="ECO:0000256" key="2">
    <source>
        <dbReference type="ARBA" id="ARBA00023043"/>
    </source>
</evidence>
<feature type="repeat" description="ANK" evidence="3">
    <location>
        <begin position="471"/>
        <end position="508"/>
    </location>
</feature>
<dbReference type="OrthoDB" id="539213at2759"/>
<dbReference type="PROSITE" id="PS50297">
    <property type="entry name" value="ANK_REP_REGION"/>
    <property type="match status" value="1"/>
</dbReference>
<dbReference type="SMART" id="SM00248">
    <property type="entry name" value="ANK"/>
    <property type="match status" value="5"/>
</dbReference>
<dbReference type="Gene3D" id="1.25.40.20">
    <property type="entry name" value="Ankyrin repeat-containing domain"/>
    <property type="match status" value="1"/>
</dbReference>
<dbReference type="PROSITE" id="PS50088">
    <property type="entry name" value="ANK_REPEAT"/>
    <property type="match status" value="2"/>
</dbReference>
<evidence type="ECO:0000256" key="1">
    <source>
        <dbReference type="ARBA" id="ARBA00022737"/>
    </source>
</evidence>
<keyword evidence="2 3" id="KW-0040">ANK repeat</keyword>
<reference evidence="5" key="2">
    <citation type="submission" date="2020-05" db="EMBL/GenBank/DDBJ databases">
        <authorList>
            <person name="Kim H.-S."/>
            <person name="Proctor R.H."/>
            <person name="Brown D.W."/>
        </authorList>
    </citation>
    <scope>NUCLEOTIDE SEQUENCE</scope>
    <source>
        <strain evidence="5">NRRL 20472</strain>
    </source>
</reference>